<dbReference type="PROSITE" id="PS51084">
    <property type="entry name" value="HIT_2"/>
    <property type="match status" value="1"/>
</dbReference>
<dbReference type="GO" id="GO:0000166">
    <property type="term" value="F:nucleotide binding"/>
    <property type="evidence" value="ECO:0007669"/>
    <property type="project" value="UniProtKB-KW"/>
</dbReference>
<dbReference type="Pfam" id="PF11969">
    <property type="entry name" value="DcpS_C"/>
    <property type="match status" value="1"/>
</dbReference>
<evidence type="ECO:0000256" key="2">
    <source>
        <dbReference type="ARBA" id="ARBA00022801"/>
    </source>
</evidence>
<dbReference type="AlphaFoldDB" id="A0A9N9FFT6"/>
<evidence type="ECO:0000259" key="4">
    <source>
        <dbReference type="PROSITE" id="PS51084"/>
    </source>
</evidence>
<proteinExistence type="predicted"/>
<dbReference type="Gene3D" id="3.30.428.10">
    <property type="entry name" value="HIT-like"/>
    <property type="match status" value="1"/>
</dbReference>
<dbReference type="Proteomes" id="UP000789375">
    <property type="component" value="Unassembled WGS sequence"/>
</dbReference>
<dbReference type="InterPro" id="IPR036265">
    <property type="entry name" value="HIT-like_sf"/>
</dbReference>
<name>A0A9N9FFT6_FUNMO</name>
<dbReference type="InterPro" id="IPR011146">
    <property type="entry name" value="HIT-like"/>
</dbReference>
<dbReference type="EMBL" id="CAJVPP010001081">
    <property type="protein sequence ID" value="CAG8532820.1"/>
    <property type="molecule type" value="Genomic_DNA"/>
</dbReference>
<evidence type="ECO:0000256" key="1">
    <source>
        <dbReference type="ARBA" id="ARBA00022741"/>
    </source>
</evidence>
<protein>
    <submittedName>
        <fullName evidence="5">5771_t:CDS:1</fullName>
    </submittedName>
</protein>
<evidence type="ECO:0000313" key="5">
    <source>
        <dbReference type="EMBL" id="CAG8532820.1"/>
    </source>
</evidence>
<dbReference type="SUPFAM" id="SSF54197">
    <property type="entry name" value="HIT-like"/>
    <property type="match status" value="1"/>
</dbReference>
<gene>
    <name evidence="5" type="ORF">FMOSSE_LOCUS5593</name>
</gene>
<feature type="domain" description="HIT" evidence="4">
    <location>
        <begin position="19"/>
        <end position="142"/>
    </location>
</feature>
<organism evidence="5 6">
    <name type="scientific">Funneliformis mosseae</name>
    <name type="common">Endomycorrhizal fungus</name>
    <name type="synonym">Glomus mosseae</name>
    <dbReference type="NCBI Taxonomy" id="27381"/>
    <lineage>
        <taxon>Eukaryota</taxon>
        <taxon>Fungi</taxon>
        <taxon>Fungi incertae sedis</taxon>
        <taxon>Mucoromycota</taxon>
        <taxon>Glomeromycotina</taxon>
        <taxon>Glomeromycetes</taxon>
        <taxon>Glomerales</taxon>
        <taxon>Glomeraceae</taxon>
        <taxon>Funneliformis</taxon>
    </lineage>
</organism>
<reference evidence="5" key="1">
    <citation type="submission" date="2021-06" db="EMBL/GenBank/DDBJ databases">
        <authorList>
            <person name="Kallberg Y."/>
            <person name="Tangrot J."/>
            <person name="Rosling A."/>
        </authorList>
    </citation>
    <scope>NUCLEOTIDE SEQUENCE</scope>
    <source>
        <strain evidence="5">87-6 pot B 2015</strain>
    </source>
</reference>
<feature type="short sequence motif" description="Histidine triad motif" evidence="3">
    <location>
        <begin position="122"/>
        <end position="126"/>
    </location>
</feature>
<evidence type="ECO:0000256" key="3">
    <source>
        <dbReference type="PROSITE-ProRule" id="PRU00464"/>
    </source>
</evidence>
<sequence>MSSDVGSHQNHNPSENQCVFCTVASGRDTTSLLHVDESIVAFNDRKPAADQHILVVPKKHLASINDLKSHDLETVKKMKEVGLQLISGRLCKSVDELLKSNITKERAYLMGFVSPPFNSINHIHMHVLSTPITTWWPKSLGFGKFIFRNVDDIIAKIESQQK</sequence>
<evidence type="ECO:0000313" key="6">
    <source>
        <dbReference type="Proteomes" id="UP000789375"/>
    </source>
</evidence>
<comment type="caution">
    <text evidence="5">The sequence shown here is derived from an EMBL/GenBank/DDBJ whole genome shotgun (WGS) entry which is preliminary data.</text>
</comment>
<keyword evidence="2" id="KW-0378">Hydrolase</keyword>
<keyword evidence="1" id="KW-0547">Nucleotide-binding</keyword>
<dbReference type="PANTHER" id="PTHR12486">
    <property type="entry name" value="APRATAXIN-RELATED"/>
    <property type="match status" value="1"/>
</dbReference>
<dbReference type="GO" id="GO:0016787">
    <property type="term" value="F:hydrolase activity"/>
    <property type="evidence" value="ECO:0007669"/>
    <property type="project" value="UniProtKB-KW"/>
</dbReference>
<dbReference type="PANTHER" id="PTHR12486:SF5">
    <property type="entry name" value="ADENOSINE 5'-MONOPHOSPHORAMIDASE HINT3"/>
    <property type="match status" value="1"/>
</dbReference>
<keyword evidence="6" id="KW-1185">Reference proteome</keyword>
<accession>A0A9N9FFT6</accession>